<dbReference type="EMBL" id="BMAW01124885">
    <property type="protein sequence ID" value="GFU09979.1"/>
    <property type="molecule type" value="Genomic_DNA"/>
</dbReference>
<protein>
    <submittedName>
        <fullName evidence="1">Uncharacterized protein</fullName>
    </submittedName>
</protein>
<name>A0A8X6UEV9_NEPPI</name>
<gene>
    <name evidence="1" type="ORF">NPIL_76601</name>
</gene>
<sequence length="104" mass="11831">MLALKKSSTALFGKSEIAYADNPLILVIQIGIRCYDPLTRTISWVLKMDILSCTFFPSSEVLGTSCVTRMRCPFLVLFTYLPSEVEVIYSLYYRRKSASILFQS</sequence>
<comment type="caution">
    <text evidence="1">The sequence shown here is derived from an EMBL/GenBank/DDBJ whole genome shotgun (WGS) entry which is preliminary data.</text>
</comment>
<dbReference type="Proteomes" id="UP000887013">
    <property type="component" value="Unassembled WGS sequence"/>
</dbReference>
<proteinExistence type="predicted"/>
<organism evidence="1 2">
    <name type="scientific">Nephila pilipes</name>
    <name type="common">Giant wood spider</name>
    <name type="synonym">Nephila maculata</name>
    <dbReference type="NCBI Taxonomy" id="299642"/>
    <lineage>
        <taxon>Eukaryota</taxon>
        <taxon>Metazoa</taxon>
        <taxon>Ecdysozoa</taxon>
        <taxon>Arthropoda</taxon>
        <taxon>Chelicerata</taxon>
        <taxon>Arachnida</taxon>
        <taxon>Araneae</taxon>
        <taxon>Araneomorphae</taxon>
        <taxon>Entelegynae</taxon>
        <taxon>Araneoidea</taxon>
        <taxon>Nephilidae</taxon>
        <taxon>Nephila</taxon>
    </lineage>
</organism>
<accession>A0A8X6UEV9</accession>
<dbReference type="AlphaFoldDB" id="A0A8X6UEV9"/>
<reference evidence="1" key="1">
    <citation type="submission" date="2020-08" db="EMBL/GenBank/DDBJ databases">
        <title>Multicomponent nature underlies the extraordinary mechanical properties of spider dragline silk.</title>
        <authorList>
            <person name="Kono N."/>
            <person name="Nakamura H."/>
            <person name="Mori M."/>
            <person name="Yoshida Y."/>
            <person name="Ohtoshi R."/>
            <person name="Malay A.D."/>
            <person name="Moran D.A.P."/>
            <person name="Tomita M."/>
            <person name="Numata K."/>
            <person name="Arakawa K."/>
        </authorList>
    </citation>
    <scope>NUCLEOTIDE SEQUENCE</scope>
</reference>
<keyword evidence="2" id="KW-1185">Reference proteome</keyword>
<evidence type="ECO:0000313" key="1">
    <source>
        <dbReference type="EMBL" id="GFU09979.1"/>
    </source>
</evidence>
<evidence type="ECO:0000313" key="2">
    <source>
        <dbReference type="Proteomes" id="UP000887013"/>
    </source>
</evidence>